<dbReference type="AlphaFoldDB" id="A0A1Y3CAI1"/>
<dbReference type="InterPro" id="IPR014543">
    <property type="entry name" value="UCP028291"/>
</dbReference>
<gene>
    <name evidence="1" type="ORF">B9T28_13940</name>
</gene>
<sequence length="92" mass="10837">MKSHTSISTHEAKRIAKRLLNHWKHKFEVSETETMFSIFMPETTVVLTAEIDQLIVDIDTQLEDYTRIEQVVVDHLNRMAQQEFLVAWQHTA</sequence>
<accession>A0A1Y3CAI1</accession>
<dbReference type="Proteomes" id="UP000242765">
    <property type="component" value="Unassembled WGS sequence"/>
</dbReference>
<dbReference type="EMBL" id="NEGB01000011">
    <property type="protein sequence ID" value="OTG62912.1"/>
    <property type="molecule type" value="Genomic_DNA"/>
</dbReference>
<dbReference type="Pfam" id="PF09981">
    <property type="entry name" value="DUF2218"/>
    <property type="match status" value="1"/>
</dbReference>
<evidence type="ECO:0000313" key="2">
    <source>
        <dbReference type="Proteomes" id="UP000242765"/>
    </source>
</evidence>
<protein>
    <recommendedName>
        <fullName evidence="3">DUF2218 domain-containing protein</fullName>
    </recommendedName>
</protein>
<reference evidence="1 2" key="1">
    <citation type="submission" date="2017-04" db="EMBL/GenBank/DDBJ databases">
        <title>High diversity of culturable Acinetobacter species in natural soil and water ecosystems.</title>
        <authorList>
            <person name="Nemec A."/>
            <person name="Radolfova-Krizova L."/>
        </authorList>
    </citation>
    <scope>NUCLEOTIDE SEQUENCE [LARGE SCALE GENOMIC DNA]</scope>
    <source>
        <strain evidence="1 2">ANC 4999</strain>
    </source>
</reference>
<keyword evidence="2" id="KW-1185">Reference proteome</keyword>
<dbReference type="RefSeq" id="WP_086204585.1">
    <property type="nucleotide sequence ID" value="NZ_NEGB01000011.1"/>
</dbReference>
<comment type="caution">
    <text evidence="1">The sequence shown here is derived from an EMBL/GenBank/DDBJ whole genome shotgun (WGS) entry which is preliminary data.</text>
</comment>
<name>A0A1Y3CAI1_9GAMM</name>
<dbReference type="OrthoDB" id="9806511at2"/>
<evidence type="ECO:0000313" key="1">
    <source>
        <dbReference type="EMBL" id="OTG62912.1"/>
    </source>
</evidence>
<proteinExistence type="predicted"/>
<organism evidence="1 2">
    <name type="scientific">Acinetobacter silvestris</name>
    <dbReference type="NCBI Taxonomy" id="1977882"/>
    <lineage>
        <taxon>Bacteria</taxon>
        <taxon>Pseudomonadati</taxon>
        <taxon>Pseudomonadota</taxon>
        <taxon>Gammaproteobacteria</taxon>
        <taxon>Moraxellales</taxon>
        <taxon>Moraxellaceae</taxon>
        <taxon>Acinetobacter</taxon>
    </lineage>
</organism>
<dbReference type="Gene3D" id="3.30.310.50">
    <property type="entry name" value="Alpha-D-phosphohexomutase, C-terminal domain"/>
    <property type="match status" value="1"/>
</dbReference>
<evidence type="ECO:0008006" key="3">
    <source>
        <dbReference type="Google" id="ProtNLM"/>
    </source>
</evidence>